<evidence type="ECO:0000313" key="1">
    <source>
        <dbReference type="EMBL" id="KIL71187.1"/>
    </source>
</evidence>
<dbReference type="EMBL" id="KN818222">
    <property type="protein sequence ID" value="KIL71187.1"/>
    <property type="molecule type" value="Genomic_DNA"/>
</dbReference>
<sequence length="114" mass="13144">MPRSLSSTTIAYVLLKDTPVERSIPFANVVENRKHGVQLKKTKLYPSRRSSHASQSTKAVRLTLQLPLSPIFIYDLTLGDIYSSDCLIHTLHLMKIRLRTRSNCIRRFSQRSFK</sequence>
<reference evidence="1 2" key="1">
    <citation type="submission" date="2014-04" db="EMBL/GenBank/DDBJ databases">
        <title>Evolutionary Origins and Diversification of the Mycorrhizal Mutualists.</title>
        <authorList>
            <consortium name="DOE Joint Genome Institute"/>
            <consortium name="Mycorrhizal Genomics Consortium"/>
            <person name="Kohler A."/>
            <person name="Kuo A."/>
            <person name="Nagy L.G."/>
            <person name="Floudas D."/>
            <person name="Copeland A."/>
            <person name="Barry K.W."/>
            <person name="Cichocki N."/>
            <person name="Veneault-Fourrey C."/>
            <person name="LaButti K."/>
            <person name="Lindquist E.A."/>
            <person name="Lipzen A."/>
            <person name="Lundell T."/>
            <person name="Morin E."/>
            <person name="Murat C."/>
            <person name="Riley R."/>
            <person name="Ohm R."/>
            <person name="Sun H."/>
            <person name="Tunlid A."/>
            <person name="Henrissat B."/>
            <person name="Grigoriev I.V."/>
            <person name="Hibbett D.S."/>
            <person name="Martin F."/>
        </authorList>
    </citation>
    <scope>NUCLEOTIDE SEQUENCE [LARGE SCALE GENOMIC DNA]</scope>
    <source>
        <strain evidence="1 2">Koide BX008</strain>
    </source>
</reference>
<dbReference type="HOGENOM" id="CLU_2120470_0_0_1"/>
<gene>
    <name evidence="1" type="ORF">M378DRAFT_204538</name>
</gene>
<accession>A0A0C2X9X7</accession>
<dbReference type="InParanoid" id="A0A0C2X9X7"/>
<keyword evidence="2" id="KW-1185">Reference proteome</keyword>
<evidence type="ECO:0000313" key="2">
    <source>
        <dbReference type="Proteomes" id="UP000054549"/>
    </source>
</evidence>
<dbReference type="AlphaFoldDB" id="A0A0C2X9X7"/>
<name>A0A0C2X9X7_AMAMK</name>
<proteinExistence type="predicted"/>
<organism evidence="1 2">
    <name type="scientific">Amanita muscaria (strain Koide BX008)</name>
    <dbReference type="NCBI Taxonomy" id="946122"/>
    <lineage>
        <taxon>Eukaryota</taxon>
        <taxon>Fungi</taxon>
        <taxon>Dikarya</taxon>
        <taxon>Basidiomycota</taxon>
        <taxon>Agaricomycotina</taxon>
        <taxon>Agaricomycetes</taxon>
        <taxon>Agaricomycetidae</taxon>
        <taxon>Agaricales</taxon>
        <taxon>Pluteineae</taxon>
        <taxon>Amanitaceae</taxon>
        <taxon>Amanita</taxon>
    </lineage>
</organism>
<dbReference type="Proteomes" id="UP000054549">
    <property type="component" value="Unassembled WGS sequence"/>
</dbReference>
<protein>
    <submittedName>
        <fullName evidence="1">Uncharacterized protein</fullName>
    </submittedName>
</protein>